<evidence type="ECO:0000313" key="4">
    <source>
        <dbReference type="Proteomes" id="UP000195570"/>
    </source>
</evidence>
<dbReference type="RefSeq" id="XP_067077899.1">
    <property type="nucleotide sequence ID" value="XM_067221798.1"/>
</dbReference>
<feature type="signal peptide" evidence="2">
    <location>
        <begin position="1"/>
        <end position="23"/>
    </location>
</feature>
<dbReference type="VEuPathDB" id="TriTrypDB:TEOVI_000688700"/>
<feature type="compositionally biased region" description="Polar residues" evidence="1">
    <location>
        <begin position="126"/>
        <end position="139"/>
    </location>
</feature>
<feature type="compositionally biased region" description="Polar residues" evidence="1">
    <location>
        <begin position="73"/>
        <end position="115"/>
    </location>
</feature>
<name>A0A1G4I3X2_TRYEQ</name>
<keyword evidence="2" id="KW-0732">Signal</keyword>
<reference evidence="3" key="1">
    <citation type="submission" date="2016-09" db="EMBL/GenBank/DDBJ databases">
        <authorList>
            <person name="Hebert L."/>
            <person name="Moumen B."/>
        </authorList>
    </citation>
    <scope>NUCLEOTIDE SEQUENCE [LARGE SCALE GENOMIC DNA]</scope>
    <source>
        <strain evidence="3">OVI</strain>
    </source>
</reference>
<proteinExistence type="predicted"/>
<sequence length="258" mass="27580">MFMFIQTLFLTLILLALLIKSEASIGVSVTDQRCDYWDYSNGKEQCRTWNVGASRPNTVSPRPVPTPLLRNKNPPNMNTVTNQMQEAQGSGISSPTTDSGTNRPASNVENHSSEVNVKPGDRQDSSGRGSETSQPSESPRVSEPAVHQAAHHGEQKVSQEEQKLGVVKQEGAENNRREGGEGERVVSTQLVTAHNRGHVTRPSPQGVSSGSGQSDAVAVAADIVDGWESAEGTTRSGNGAWHSGSMMILSVALSFICS</sequence>
<dbReference type="AlphaFoldDB" id="A0A1G4I3X2"/>
<dbReference type="EMBL" id="CZPT02000542">
    <property type="protein sequence ID" value="SCU66450.1"/>
    <property type="molecule type" value="Genomic_DNA"/>
</dbReference>
<evidence type="ECO:0000256" key="2">
    <source>
        <dbReference type="SAM" id="SignalP"/>
    </source>
</evidence>
<feature type="compositionally biased region" description="Basic and acidic residues" evidence="1">
    <location>
        <begin position="151"/>
        <end position="163"/>
    </location>
</feature>
<feature type="chain" id="PRO_5009235159" evidence="2">
    <location>
        <begin position="24"/>
        <end position="258"/>
    </location>
</feature>
<feature type="region of interest" description="Disordered" evidence="1">
    <location>
        <begin position="51"/>
        <end position="164"/>
    </location>
</feature>
<evidence type="ECO:0000313" key="3">
    <source>
        <dbReference type="EMBL" id="SCU66450.1"/>
    </source>
</evidence>
<keyword evidence="4" id="KW-1185">Reference proteome</keyword>
<gene>
    <name evidence="3" type="ORF">TEOVI_000688700</name>
</gene>
<evidence type="ECO:0000256" key="1">
    <source>
        <dbReference type="SAM" id="MobiDB-lite"/>
    </source>
</evidence>
<dbReference type="Proteomes" id="UP000195570">
    <property type="component" value="Unassembled WGS sequence"/>
</dbReference>
<comment type="caution">
    <text evidence="3">The sequence shown here is derived from an EMBL/GenBank/DDBJ whole genome shotgun (WGS) entry which is preliminary data.</text>
</comment>
<accession>A0A1G4I3X2</accession>
<organism evidence="3 4">
    <name type="scientific">Trypanosoma equiperdum</name>
    <dbReference type="NCBI Taxonomy" id="5694"/>
    <lineage>
        <taxon>Eukaryota</taxon>
        <taxon>Discoba</taxon>
        <taxon>Euglenozoa</taxon>
        <taxon>Kinetoplastea</taxon>
        <taxon>Metakinetoplastina</taxon>
        <taxon>Trypanosomatida</taxon>
        <taxon>Trypanosomatidae</taxon>
        <taxon>Trypanosoma</taxon>
    </lineage>
</organism>
<dbReference type="GeneID" id="92380821"/>
<protein>
    <submittedName>
        <fullName evidence="3">Expression site-associated gene 9 (ESAG9) protein, putative</fullName>
    </submittedName>
</protein>